<feature type="transmembrane region" description="Helical" evidence="1">
    <location>
        <begin position="36"/>
        <end position="56"/>
    </location>
</feature>
<sequence length="138" mass="15656">MILVKYIFAWFGMMILAILNGIARDALYLPLMSASAAYQISTVILLLLFSVYFRVLTVRWPLASANQARAVGGIWLLMTLAFETGLGRYATGLSWQEIMQNYNISDGNLWVLVPVWVFIGPYLFFRIQARTQASRRAP</sequence>
<organism evidence="2 3">
    <name type="scientific">Natronogracilivirga saccharolytica</name>
    <dbReference type="NCBI Taxonomy" id="2812953"/>
    <lineage>
        <taxon>Bacteria</taxon>
        <taxon>Pseudomonadati</taxon>
        <taxon>Balneolota</taxon>
        <taxon>Balneolia</taxon>
        <taxon>Balneolales</taxon>
        <taxon>Cyclonatronaceae</taxon>
        <taxon>Natronogracilivirga</taxon>
    </lineage>
</organism>
<keyword evidence="3" id="KW-1185">Reference proteome</keyword>
<evidence type="ECO:0000313" key="2">
    <source>
        <dbReference type="EMBL" id="MBP3191831.1"/>
    </source>
</evidence>
<keyword evidence="1" id="KW-1133">Transmembrane helix</keyword>
<proteinExistence type="predicted"/>
<dbReference type="EMBL" id="JAFIDN010000002">
    <property type="protein sequence ID" value="MBP3191831.1"/>
    <property type="molecule type" value="Genomic_DNA"/>
</dbReference>
<dbReference type="RefSeq" id="WP_210510631.1">
    <property type="nucleotide sequence ID" value="NZ_JAFIDN010000002.1"/>
</dbReference>
<feature type="transmembrane region" description="Helical" evidence="1">
    <location>
        <begin position="107"/>
        <end position="125"/>
    </location>
</feature>
<keyword evidence="1" id="KW-0812">Transmembrane</keyword>
<name>A0A8J7S7Z1_9BACT</name>
<keyword evidence="1" id="KW-0472">Membrane</keyword>
<gene>
    <name evidence="2" type="ORF">NATSA_04050</name>
</gene>
<comment type="caution">
    <text evidence="2">The sequence shown here is derived from an EMBL/GenBank/DDBJ whole genome shotgun (WGS) entry which is preliminary data.</text>
</comment>
<accession>A0A8J7S7Z1</accession>
<dbReference type="Proteomes" id="UP000673975">
    <property type="component" value="Unassembled WGS sequence"/>
</dbReference>
<dbReference type="AlphaFoldDB" id="A0A8J7S7Z1"/>
<feature type="transmembrane region" description="Helical" evidence="1">
    <location>
        <begin position="68"/>
        <end position="87"/>
    </location>
</feature>
<feature type="transmembrane region" description="Helical" evidence="1">
    <location>
        <begin position="7"/>
        <end position="24"/>
    </location>
</feature>
<evidence type="ECO:0000256" key="1">
    <source>
        <dbReference type="SAM" id="Phobius"/>
    </source>
</evidence>
<protein>
    <submittedName>
        <fullName evidence="2">Uncharacterized protein</fullName>
    </submittedName>
</protein>
<evidence type="ECO:0000313" key="3">
    <source>
        <dbReference type="Proteomes" id="UP000673975"/>
    </source>
</evidence>
<reference evidence="2" key="1">
    <citation type="submission" date="2021-02" db="EMBL/GenBank/DDBJ databases">
        <title>Natronogracilivirga saccharolytica gen. nov. sp. nov. a new anaerobic, haloalkiliphilic carbohydrate-fermenting bacterium from soda lake and proposing of Cyclonatronumiaceae fam. nov. in the phylum Balneolaeota.</title>
        <authorList>
            <person name="Zhilina T.N."/>
            <person name="Sorokin D.Y."/>
            <person name="Zavarzina D.G."/>
            <person name="Toshchakov S.V."/>
            <person name="Kublanov I.V."/>
        </authorList>
    </citation>
    <scope>NUCLEOTIDE SEQUENCE</scope>
    <source>
        <strain evidence="2">Z-1702</strain>
    </source>
</reference>